<reference evidence="2" key="1">
    <citation type="journal article" date="2023" name="Mol. Biol. Evol.">
        <title>Third-Generation Sequencing Reveals the Adaptive Role of the Epigenome in Three Deep-Sea Polychaetes.</title>
        <authorList>
            <person name="Perez M."/>
            <person name="Aroh O."/>
            <person name="Sun Y."/>
            <person name="Lan Y."/>
            <person name="Juniper S.K."/>
            <person name="Young C.R."/>
            <person name="Angers B."/>
            <person name="Qian P.Y."/>
        </authorList>
    </citation>
    <scope>NUCLEOTIDE SEQUENCE</scope>
    <source>
        <strain evidence="2">R07B-5</strain>
    </source>
</reference>
<comment type="caution">
    <text evidence="2">The sequence shown here is derived from an EMBL/GenBank/DDBJ whole genome shotgun (WGS) entry which is preliminary data.</text>
</comment>
<proteinExistence type="predicted"/>
<keyword evidence="3" id="KW-1185">Reference proteome</keyword>
<organism evidence="2 3">
    <name type="scientific">Ridgeia piscesae</name>
    <name type="common">Tubeworm</name>
    <dbReference type="NCBI Taxonomy" id="27915"/>
    <lineage>
        <taxon>Eukaryota</taxon>
        <taxon>Metazoa</taxon>
        <taxon>Spiralia</taxon>
        <taxon>Lophotrochozoa</taxon>
        <taxon>Annelida</taxon>
        <taxon>Polychaeta</taxon>
        <taxon>Sedentaria</taxon>
        <taxon>Canalipalpata</taxon>
        <taxon>Sabellida</taxon>
        <taxon>Siboglinidae</taxon>
        <taxon>Ridgeia</taxon>
    </lineage>
</organism>
<evidence type="ECO:0000313" key="3">
    <source>
        <dbReference type="Proteomes" id="UP001209878"/>
    </source>
</evidence>
<accession>A0AAD9NLH1</accession>
<gene>
    <name evidence="2" type="ORF">NP493_915g00040</name>
</gene>
<feature type="transmembrane region" description="Helical" evidence="1">
    <location>
        <begin position="65"/>
        <end position="90"/>
    </location>
</feature>
<dbReference type="EMBL" id="JAODUO010000915">
    <property type="protein sequence ID" value="KAK2172958.1"/>
    <property type="molecule type" value="Genomic_DNA"/>
</dbReference>
<dbReference type="Proteomes" id="UP001209878">
    <property type="component" value="Unassembled WGS sequence"/>
</dbReference>
<keyword evidence="1" id="KW-1133">Transmembrane helix</keyword>
<name>A0AAD9NLH1_RIDPI</name>
<evidence type="ECO:0000313" key="2">
    <source>
        <dbReference type="EMBL" id="KAK2172958.1"/>
    </source>
</evidence>
<evidence type="ECO:0000256" key="1">
    <source>
        <dbReference type="SAM" id="Phobius"/>
    </source>
</evidence>
<keyword evidence="1" id="KW-0472">Membrane</keyword>
<sequence length="110" mass="12492">MFIKFVIFANLINNFIVYFNTDFYFIVTIFRTKDTIVCLLNIQTHVVLPTVKRVTVKEGRRQKMIFVALTTLPVLLLLGLTIGALISNVITHGSGRHLRSRIMLGAQEIA</sequence>
<dbReference type="AlphaFoldDB" id="A0AAD9NLH1"/>
<keyword evidence="1" id="KW-0812">Transmembrane</keyword>
<protein>
    <submittedName>
        <fullName evidence="2">Uncharacterized protein</fullName>
    </submittedName>
</protein>